<dbReference type="KEGG" id="ssyi:EKG83_41545"/>
<evidence type="ECO:0000313" key="1">
    <source>
        <dbReference type="EMBL" id="QFZ23061.1"/>
    </source>
</evidence>
<dbReference type="InterPro" id="IPR043148">
    <property type="entry name" value="TagF_C"/>
</dbReference>
<gene>
    <name evidence="1" type="ORF">EKG83_41545</name>
</gene>
<protein>
    <recommendedName>
        <fullName evidence="3">Translation initiation factor 2</fullName>
    </recommendedName>
</protein>
<dbReference type="RefSeq" id="WP_153278762.1">
    <property type="nucleotide sequence ID" value="NZ_CP034550.1"/>
</dbReference>
<dbReference type="AlphaFoldDB" id="A0A5Q0HA13"/>
<dbReference type="Gene3D" id="3.40.50.12580">
    <property type="match status" value="1"/>
</dbReference>
<dbReference type="EMBL" id="CP034550">
    <property type="protein sequence ID" value="QFZ23061.1"/>
    <property type="molecule type" value="Genomic_DNA"/>
</dbReference>
<organism evidence="1 2">
    <name type="scientific">Saccharothrix syringae</name>
    <name type="common">Nocardiopsis syringae</name>
    <dbReference type="NCBI Taxonomy" id="103733"/>
    <lineage>
        <taxon>Bacteria</taxon>
        <taxon>Bacillati</taxon>
        <taxon>Actinomycetota</taxon>
        <taxon>Actinomycetes</taxon>
        <taxon>Pseudonocardiales</taxon>
        <taxon>Pseudonocardiaceae</taxon>
        <taxon>Saccharothrix</taxon>
    </lineage>
</organism>
<sequence length="543" mass="58775">MGAGQRGTWRAERRVLVVVRNFTTLDRLLSVLDVLELDGFTEVEFTVDAGSAFAHGIADHVRRLGGTVLPWSEARAVRWDLVLAAHVTPELAELAGPLLTVPHGAGYRRVPPSTSGGETSPAGLTRAELLHEGRPVPARIGLSHQEQLAHLPAEVRDRAVVIGDPVMDRLRASHDLRHRYRGLLGVEPHQRLVVINSTWGEHSTLGVAPDLPHRLLAQLPADAYRVALVQHWNIRQAHSGFEVDRVLRGALECGLIAVPPERGWHAALMAADLVVGDHGSVTLYAAALGKPVLLTSDGGPEVDPTSADARLWAASERVSVGGDLRSQVDTALLRHDPRRLREFTDRVLGVPGQSARLLNDVVRELVDLPPAPPPRLPPLPEPARVETPTAGSHWCVAKIGPGTGARVELERFPAVAGQSPPTAGDPFLVVDTQREVDEVRRSNAEVLVSSERWSEQHARAWLPDVLDRYPGAALAAARLDAGCVLRFRDQAVHALDHDDPAVAAAALYALRVAGHDAARFDVTFARVVVKVGTLSRNPVLPRF</sequence>
<proteinExistence type="predicted"/>
<accession>A0A5Q0HA13</accession>
<dbReference type="OrthoDB" id="3661391at2"/>
<dbReference type="SUPFAM" id="SSF53756">
    <property type="entry name" value="UDP-Glycosyltransferase/glycogen phosphorylase"/>
    <property type="match status" value="1"/>
</dbReference>
<keyword evidence="2" id="KW-1185">Reference proteome</keyword>
<reference evidence="2" key="1">
    <citation type="journal article" date="2021" name="Curr. Microbiol.">
        <title>Complete genome of nocamycin-producing strain Saccharothrix syringae NRRL B-16468 reveals the biosynthetic potential for secondary metabolites.</title>
        <authorList>
            <person name="Mo X."/>
            <person name="Yang S."/>
        </authorList>
    </citation>
    <scope>NUCLEOTIDE SEQUENCE [LARGE SCALE GENOMIC DNA]</scope>
    <source>
        <strain evidence="2">ATCC 51364 / DSM 43886 / JCM 6844 / KCTC 9398 / NBRC 14523 / NRRL B-16468 / INA 2240</strain>
    </source>
</reference>
<dbReference type="Proteomes" id="UP000325787">
    <property type="component" value="Chromosome"/>
</dbReference>
<name>A0A5Q0HA13_SACSY</name>
<evidence type="ECO:0008006" key="3">
    <source>
        <dbReference type="Google" id="ProtNLM"/>
    </source>
</evidence>
<evidence type="ECO:0000313" key="2">
    <source>
        <dbReference type="Proteomes" id="UP000325787"/>
    </source>
</evidence>